<keyword evidence="2" id="KW-1185">Reference proteome</keyword>
<dbReference type="EMBL" id="MU253780">
    <property type="protein sequence ID" value="KAG9247157.1"/>
    <property type="molecule type" value="Genomic_DNA"/>
</dbReference>
<dbReference type="AlphaFoldDB" id="A0A9P7Z8N6"/>
<evidence type="ECO:0000313" key="2">
    <source>
        <dbReference type="Proteomes" id="UP000887226"/>
    </source>
</evidence>
<proteinExistence type="predicted"/>
<accession>A0A9P7Z8N6</accession>
<gene>
    <name evidence="1" type="ORF">BJ878DRAFT_539560</name>
</gene>
<evidence type="ECO:0000313" key="1">
    <source>
        <dbReference type="EMBL" id="KAG9247157.1"/>
    </source>
</evidence>
<sequence length="157" mass="17490">MGAVDDTGGAGGYGCVLDFQRILYSLVSDDQLLLGPAMVGELFRPQFDQAPEAHLDSLLLIEYRRDIMGVLAGIKMDHSLGGIVTMEYTKGHRSMGSMSLPNVCWWADRTHGVFGAFATQIMPTGDPKILEFLTPLKPRRTRLWNLDREKLDFESVD</sequence>
<protein>
    <submittedName>
        <fullName evidence="1">Uncharacterized protein</fullName>
    </submittedName>
</protein>
<dbReference type="OrthoDB" id="428260at2759"/>
<reference evidence="1" key="1">
    <citation type="journal article" date="2021" name="IMA Fungus">
        <title>Genomic characterization of three marine fungi, including Emericellopsis atlantica sp. nov. with signatures of a generalist lifestyle and marine biomass degradation.</title>
        <authorList>
            <person name="Hagestad O.C."/>
            <person name="Hou L."/>
            <person name="Andersen J.H."/>
            <person name="Hansen E.H."/>
            <person name="Altermark B."/>
            <person name="Li C."/>
            <person name="Kuhnert E."/>
            <person name="Cox R.J."/>
            <person name="Crous P.W."/>
            <person name="Spatafora J.W."/>
            <person name="Lail K."/>
            <person name="Amirebrahimi M."/>
            <person name="Lipzen A."/>
            <person name="Pangilinan J."/>
            <person name="Andreopoulos W."/>
            <person name="Hayes R.D."/>
            <person name="Ng V."/>
            <person name="Grigoriev I.V."/>
            <person name="Jackson S.A."/>
            <person name="Sutton T.D.S."/>
            <person name="Dobson A.D.W."/>
            <person name="Rama T."/>
        </authorList>
    </citation>
    <scope>NUCLEOTIDE SEQUENCE</scope>
    <source>
        <strain evidence="1">TRa3180A</strain>
    </source>
</reference>
<dbReference type="InterPro" id="IPR012338">
    <property type="entry name" value="Beta-lactam/transpept-like"/>
</dbReference>
<dbReference type="SUPFAM" id="SSF56601">
    <property type="entry name" value="beta-lactamase/transpeptidase-like"/>
    <property type="match status" value="1"/>
</dbReference>
<organism evidence="1 2">
    <name type="scientific">Calycina marina</name>
    <dbReference type="NCBI Taxonomy" id="1763456"/>
    <lineage>
        <taxon>Eukaryota</taxon>
        <taxon>Fungi</taxon>
        <taxon>Dikarya</taxon>
        <taxon>Ascomycota</taxon>
        <taxon>Pezizomycotina</taxon>
        <taxon>Leotiomycetes</taxon>
        <taxon>Helotiales</taxon>
        <taxon>Pezizellaceae</taxon>
        <taxon>Calycina</taxon>
    </lineage>
</organism>
<dbReference type="Proteomes" id="UP000887226">
    <property type="component" value="Unassembled WGS sequence"/>
</dbReference>
<name>A0A9P7Z8N6_9HELO</name>
<comment type="caution">
    <text evidence="1">The sequence shown here is derived from an EMBL/GenBank/DDBJ whole genome shotgun (WGS) entry which is preliminary data.</text>
</comment>
<dbReference type="Gene3D" id="3.40.710.10">
    <property type="entry name" value="DD-peptidase/beta-lactamase superfamily"/>
    <property type="match status" value="1"/>
</dbReference>